<feature type="transmembrane region" description="Helical" evidence="1">
    <location>
        <begin position="254"/>
        <end position="275"/>
    </location>
</feature>
<feature type="transmembrane region" description="Helical" evidence="1">
    <location>
        <begin position="172"/>
        <end position="194"/>
    </location>
</feature>
<dbReference type="EMBL" id="JACHIV010000001">
    <property type="protein sequence ID" value="MBB5071689.1"/>
    <property type="molecule type" value="Genomic_DNA"/>
</dbReference>
<keyword evidence="1" id="KW-1133">Transmembrane helix</keyword>
<feature type="transmembrane region" description="Helical" evidence="1">
    <location>
        <begin position="12"/>
        <end position="35"/>
    </location>
</feature>
<reference evidence="2 3" key="1">
    <citation type="submission" date="2020-08" db="EMBL/GenBank/DDBJ databases">
        <title>Sequencing the genomes of 1000 actinobacteria strains.</title>
        <authorList>
            <person name="Klenk H.-P."/>
        </authorList>
    </citation>
    <scope>NUCLEOTIDE SEQUENCE [LARGE SCALE GENOMIC DNA]</scope>
    <source>
        <strain evidence="2 3">DSM 45582</strain>
    </source>
</reference>
<accession>A0A840NR07</accession>
<feature type="transmembrane region" description="Helical" evidence="1">
    <location>
        <begin position="114"/>
        <end position="134"/>
    </location>
</feature>
<comment type="caution">
    <text evidence="2">The sequence shown here is derived from an EMBL/GenBank/DDBJ whole genome shotgun (WGS) entry which is preliminary data.</text>
</comment>
<feature type="transmembrane region" description="Helical" evidence="1">
    <location>
        <begin position="55"/>
        <end position="80"/>
    </location>
</feature>
<feature type="transmembrane region" description="Helical" evidence="1">
    <location>
        <begin position="140"/>
        <end position="160"/>
    </location>
</feature>
<keyword evidence="3" id="KW-1185">Reference proteome</keyword>
<evidence type="ECO:0000256" key="1">
    <source>
        <dbReference type="SAM" id="Phobius"/>
    </source>
</evidence>
<gene>
    <name evidence="2" type="ORF">BJ969_004777</name>
</gene>
<organism evidence="2 3">
    <name type="scientific">Saccharopolyspora gloriosae</name>
    <dbReference type="NCBI Taxonomy" id="455344"/>
    <lineage>
        <taxon>Bacteria</taxon>
        <taxon>Bacillati</taxon>
        <taxon>Actinomycetota</taxon>
        <taxon>Actinomycetes</taxon>
        <taxon>Pseudonocardiales</taxon>
        <taxon>Pseudonocardiaceae</taxon>
        <taxon>Saccharopolyspora</taxon>
    </lineage>
</organism>
<sequence>MDGLVKSEFRKIFTTNLWWALLIPVVVLSFGASWLGSGFGAISSIEQELGRPLPLGLLTMSMSTNFSTIFAGLMGALAFAGEYRNKSITTTYLTGNPRGAVLGAKLITYTNLGLLYGLANVLFASLGALAGAGLDGFGEGADWLIVCAAGLLAMVLWTLLGVGFGAVVANPVIVIIVLLVYKFVFEFVVDLFLIGSDASSVSSYLPGAAGSGIVGNLAVPIFISATAGANEQYVPQELFELLHFVFGGSYGHPWWLSLLTFAGYAAVFILGGWYFSKRRDIT</sequence>
<dbReference type="RefSeq" id="WP_184482210.1">
    <property type="nucleotide sequence ID" value="NZ_JACHIV010000001.1"/>
</dbReference>
<dbReference type="AlphaFoldDB" id="A0A840NR07"/>
<keyword evidence="1" id="KW-0812">Transmembrane</keyword>
<evidence type="ECO:0000313" key="2">
    <source>
        <dbReference type="EMBL" id="MBB5071689.1"/>
    </source>
</evidence>
<dbReference type="Proteomes" id="UP000580474">
    <property type="component" value="Unassembled WGS sequence"/>
</dbReference>
<evidence type="ECO:0000313" key="3">
    <source>
        <dbReference type="Proteomes" id="UP000580474"/>
    </source>
</evidence>
<proteinExistence type="predicted"/>
<protein>
    <submittedName>
        <fullName evidence="2">ABC-2 type transport system permease protein</fullName>
    </submittedName>
</protein>
<name>A0A840NR07_9PSEU</name>
<keyword evidence="1" id="KW-0472">Membrane</keyword>